<proteinExistence type="predicted"/>
<keyword evidence="4" id="KW-1185">Reference proteome</keyword>
<dbReference type="Gene3D" id="3.10.105.10">
    <property type="entry name" value="Dipeptide-binding Protein, Domain 3"/>
    <property type="match status" value="1"/>
</dbReference>
<feature type="domain" description="Solute-binding protein family 5" evidence="2">
    <location>
        <begin position="95"/>
        <end position="478"/>
    </location>
</feature>
<dbReference type="PANTHER" id="PTHR30290">
    <property type="entry name" value="PERIPLASMIC BINDING COMPONENT OF ABC TRANSPORTER"/>
    <property type="match status" value="1"/>
</dbReference>
<dbReference type="GO" id="GO:1904680">
    <property type="term" value="F:peptide transmembrane transporter activity"/>
    <property type="evidence" value="ECO:0007669"/>
    <property type="project" value="TreeGrafter"/>
</dbReference>
<dbReference type="Gene3D" id="3.40.190.10">
    <property type="entry name" value="Periplasmic binding protein-like II"/>
    <property type="match status" value="1"/>
</dbReference>
<dbReference type="InterPro" id="IPR030678">
    <property type="entry name" value="Peptide/Ni-bd"/>
</dbReference>
<keyword evidence="1" id="KW-0732">Signal</keyword>
<evidence type="ECO:0000313" key="4">
    <source>
        <dbReference type="Proteomes" id="UP000636793"/>
    </source>
</evidence>
<dbReference type="InterPro" id="IPR039424">
    <property type="entry name" value="SBP_5"/>
</dbReference>
<dbReference type="AlphaFoldDB" id="A0A916T4H4"/>
<gene>
    <name evidence="3" type="ORF">GCM10011492_17490</name>
</gene>
<dbReference type="CDD" id="cd08506">
    <property type="entry name" value="PBP2_clavulanate_OppA2"/>
    <property type="match status" value="1"/>
</dbReference>
<comment type="caution">
    <text evidence="3">The sequence shown here is derived from an EMBL/GenBank/DDBJ whole genome shotgun (WGS) entry which is preliminary data.</text>
</comment>
<dbReference type="PANTHER" id="PTHR30290:SF83">
    <property type="entry name" value="ABC TRANSPORTER SUBSTRATE-BINDING PROTEIN"/>
    <property type="match status" value="1"/>
</dbReference>
<dbReference type="SUPFAM" id="SSF53850">
    <property type="entry name" value="Periplasmic binding protein-like II"/>
    <property type="match status" value="1"/>
</dbReference>
<dbReference type="GO" id="GO:0015833">
    <property type="term" value="P:peptide transport"/>
    <property type="evidence" value="ECO:0007669"/>
    <property type="project" value="TreeGrafter"/>
</dbReference>
<dbReference type="RefSeq" id="WP_188836645.1">
    <property type="nucleotide sequence ID" value="NZ_BMHI01000003.1"/>
</dbReference>
<sequence length="563" mass="59506">MSRRRASLIAVTALTGSLVLASCNANSHGSSSSGSASGGHGATATAKKGGTLYEYSSSKEIHFDPAKSQNLGTSSIHLIVRGLTSWQTSPTGDTKLVPDLATTTGKPSDGGKTWTFTLKKGQEYADGSPITAQDIKFGIERSFDPQLQGGLSYHKALLVGGEKYQGPAKGKHLASIETPDKSTIVFHLVRPFADWGWVASMPAFAPVPAKSGMGIPKYDHTPPSSGPYQVASYKVGSNVTLKRNPHWQKSSDEARSGAPEKVVYEMGLDPDTLAQRMVDDQGNDKNGAGVGVTAAIVPKINSDPSVKARTTVSPSGAAEFLVLNTSRPGLKDLKVRKALQYAINKKSLQTIAGGPTYAGSIATTLIPPGVQGYQKYDLYKAPATGDVAKAKKLLGNAKVPTLNLVYDSTTPELAKQAASVKADLKKVGINVKTTPQDSDTWYATVSQSNNFDLAISGWQADYPGAYAQLQPVFASNQIGGGNFNLSKFKDPAVDAAINKATSLTDPAKADAAWAALDKQILQQAPVVPLYYSHQAYLNGSNVTGTYIPTFPTYPNVLVQGLKK</sequence>
<protein>
    <submittedName>
        <fullName evidence="3">ABC transporter substrate-binding protein</fullName>
    </submittedName>
</protein>
<accession>A0A916T4H4</accession>
<dbReference type="GO" id="GO:0043190">
    <property type="term" value="C:ATP-binding cassette (ABC) transporter complex"/>
    <property type="evidence" value="ECO:0007669"/>
    <property type="project" value="InterPro"/>
</dbReference>
<reference evidence="3" key="2">
    <citation type="submission" date="2020-09" db="EMBL/GenBank/DDBJ databases">
        <authorList>
            <person name="Sun Q."/>
            <person name="Zhou Y."/>
        </authorList>
    </citation>
    <scope>NUCLEOTIDE SEQUENCE</scope>
    <source>
        <strain evidence="3">CGMCC 1.15085</strain>
    </source>
</reference>
<evidence type="ECO:0000259" key="2">
    <source>
        <dbReference type="Pfam" id="PF00496"/>
    </source>
</evidence>
<dbReference type="PIRSF" id="PIRSF002741">
    <property type="entry name" value="MppA"/>
    <property type="match status" value="1"/>
</dbReference>
<dbReference type="Pfam" id="PF00496">
    <property type="entry name" value="SBP_bac_5"/>
    <property type="match status" value="1"/>
</dbReference>
<reference evidence="3" key="1">
    <citation type="journal article" date="2014" name="Int. J. Syst. Evol. Microbiol.">
        <title>Complete genome sequence of Corynebacterium casei LMG S-19264T (=DSM 44701T), isolated from a smear-ripened cheese.</title>
        <authorList>
            <consortium name="US DOE Joint Genome Institute (JGI-PGF)"/>
            <person name="Walter F."/>
            <person name="Albersmeier A."/>
            <person name="Kalinowski J."/>
            <person name="Ruckert C."/>
        </authorList>
    </citation>
    <scope>NUCLEOTIDE SEQUENCE</scope>
    <source>
        <strain evidence="3">CGMCC 1.15085</strain>
    </source>
</reference>
<dbReference type="GO" id="GO:0042597">
    <property type="term" value="C:periplasmic space"/>
    <property type="evidence" value="ECO:0007669"/>
    <property type="project" value="UniProtKB-ARBA"/>
</dbReference>
<evidence type="ECO:0000313" key="3">
    <source>
        <dbReference type="EMBL" id="GGB27770.1"/>
    </source>
</evidence>
<dbReference type="EMBL" id="BMHI01000003">
    <property type="protein sequence ID" value="GGB27770.1"/>
    <property type="molecule type" value="Genomic_DNA"/>
</dbReference>
<dbReference type="Proteomes" id="UP000636793">
    <property type="component" value="Unassembled WGS sequence"/>
</dbReference>
<organism evidence="3 4">
    <name type="scientific">Flexivirga endophytica</name>
    <dbReference type="NCBI Taxonomy" id="1849103"/>
    <lineage>
        <taxon>Bacteria</taxon>
        <taxon>Bacillati</taxon>
        <taxon>Actinomycetota</taxon>
        <taxon>Actinomycetes</taxon>
        <taxon>Micrococcales</taxon>
        <taxon>Dermacoccaceae</taxon>
        <taxon>Flexivirga</taxon>
    </lineage>
</organism>
<name>A0A916T4H4_9MICO</name>
<dbReference type="InterPro" id="IPR000914">
    <property type="entry name" value="SBP_5_dom"/>
</dbReference>
<feature type="signal peptide" evidence="1">
    <location>
        <begin position="1"/>
        <end position="21"/>
    </location>
</feature>
<feature type="chain" id="PRO_5038622372" evidence="1">
    <location>
        <begin position="22"/>
        <end position="563"/>
    </location>
</feature>
<evidence type="ECO:0000256" key="1">
    <source>
        <dbReference type="SAM" id="SignalP"/>
    </source>
</evidence>
<dbReference type="PROSITE" id="PS51257">
    <property type="entry name" value="PROKAR_LIPOPROTEIN"/>
    <property type="match status" value="1"/>
</dbReference>